<feature type="compositionally biased region" description="Polar residues" evidence="1">
    <location>
        <begin position="63"/>
        <end position="72"/>
    </location>
</feature>
<gene>
    <name evidence="2" type="ORF">OEA41_008387</name>
</gene>
<feature type="region of interest" description="Disordered" evidence="1">
    <location>
        <begin position="167"/>
        <end position="207"/>
    </location>
</feature>
<organism evidence="2 3">
    <name type="scientific">Lepraria neglecta</name>
    <dbReference type="NCBI Taxonomy" id="209136"/>
    <lineage>
        <taxon>Eukaryota</taxon>
        <taxon>Fungi</taxon>
        <taxon>Dikarya</taxon>
        <taxon>Ascomycota</taxon>
        <taxon>Pezizomycotina</taxon>
        <taxon>Lecanoromycetes</taxon>
        <taxon>OSLEUM clade</taxon>
        <taxon>Lecanoromycetidae</taxon>
        <taxon>Lecanorales</taxon>
        <taxon>Lecanorineae</taxon>
        <taxon>Stereocaulaceae</taxon>
        <taxon>Lepraria</taxon>
    </lineage>
</organism>
<proteinExistence type="predicted"/>
<dbReference type="EMBL" id="JASNWA010000004">
    <property type="protein sequence ID" value="KAK3177060.1"/>
    <property type="molecule type" value="Genomic_DNA"/>
</dbReference>
<accession>A0AAE0DQY8</accession>
<keyword evidence="3" id="KW-1185">Reference proteome</keyword>
<protein>
    <submittedName>
        <fullName evidence="2">Uncharacterized protein</fullName>
    </submittedName>
</protein>
<feature type="compositionally biased region" description="Basic and acidic residues" evidence="1">
    <location>
        <begin position="75"/>
        <end position="86"/>
    </location>
</feature>
<sequence>MVVRALFRGLSAKDNKSCPPLSRPHLRPPNLPYAVLPRERELRRLPQGIADIIRLGFHPHLQLQDQRPNRGSASKAEEAQYEHETREESVERTMQSMMLNGTPGPQTRYLLRIVEEDPHGPGGMMSGKGVDFVHDKARQHPQTPEKSSTKIRLQDVLEKSKYKDKPFAYEAERPSKAQKDTMKWSEKRASNRDERGLGNATERAWTKGQVNKRLGELAGKVQGFT</sequence>
<feature type="region of interest" description="Disordered" evidence="1">
    <location>
        <begin position="63"/>
        <end position="86"/>
    </location>
</feature>
<dbReference type="Proteomes" id="UP001276659">
    <property type="component" value="Unassembled WGS sequence"/>
</dbReference>
<reference evidence="2" key="1">
    <citation type="submission" date="2022-11" db="EMBL/GenBank/DDBJ databases">
        <title>Chromosomal genome sequence assembly and mating type (MAT) locus characterization of the leprose asexual lichenized fungus Lepraria neglecta (Nyl.) Erichsen.</title>
        <authorList>
            <person name="Allen J.L."/>
            <person name="Pfeffer B."/>
        </authorList>
    </citation>
    <scope>NUCLEOTIDE SEQUENCE</scope>
    <source>
        <strain evidence="2">Allen 5258</strain>
    </source>
</reference>
<evidence type="ECO:0000313" key="3">
    <source>
        <dbReference type="Proteomes" id="UP001276659"/>
    </source>
</evidence>
<name>A0AAE0DQY8_9LECA</name>
<comment type="caution">
    <text evidence="2">The sequence shown here is derived from an EMBL/GenBank/DDBJ whole genome shotgun (WGS) entry which is preliminary data.</text>
</comment>
<evidence type="ECO:0000313" key="2">
    <source>
        <dbReference type="EMBL" id="KAK3177060.1"/>
    </source>
</evidence>
<evidence type="ECO:0000256" key="1">
    <source>
        <dbReference type="SAM" id="MobiDB-lite"/>
    </source>
</evidence>
<dbReference type="AlphaFoldDB" id="A0AAE0DQY8"/>
<feature type="compositionally biased region" description="Basic and acidic residues" evidence="1">
    <location>
        <begin position="167"/>
        <end position="196"/>
    </location>
</feature>